<dbReference type="SUPFAM" id="SSF56266">
    <property type="entry name" value="DmpA/ArgJ-like"/>
    <property type="match status" value="1"/>
</dbReference>
<accession>X1HSS3</accession>
<proteinExistence type="predicted"/>
<dbReference type="GO" id="GO:0006526">
    <property type="term" value="P:L-arginine biosynthetic process"/>
    <property type="evidence" value="ECO:0007669"/>
    <property type="project" value="InterPro"/>
</dbReference>
<dbReference type="GO" id="GO:0004042">
    <property type="term" value="F:L-glutamate N-acetyltransferase activity"/>
    <property type="evidence" value="ECO:0007669"/>
    <property type="project" value="TreeGrafter"/>
</dbReference>
<name>X1HSS3_9ZZZZ</name>
<reference evidence="1" key="1">
    <citation type="journal article" date="2014" name="Front. Microbiol.">
        <title>High frequency of phylogenetically diverse reductive dehalogenase-homologous genes in deep subseafloor sedimentary metagenomes.</title>
        <authorList>
            <person name="Kawai M."/>
            <person name="Futagami T."/>
            <person name="Toyoda A."/>
            <person name="Takaki Y."/>
            <person name="Nishi S."/>
            <person name="Hori S."/>
            <person name="Arai W."/>
            <person name="Tsubouchi T."/>
            <person name="Morono Y."/>
            <person name="Uchiyama I."/>
            <person name="Ito T."/>
            <person name="Fujiyama A."/>
            <person name="Inagaki F."/>
            <person name="Takami H."/>
        </authorList>
    </citation>
    <scope>NUCLEOTIDE SEQUENCE</scope>
    <source>
        <strain evidence="1">Expedition CK06-06</strain>
    </source>
</reference>
<dbReference type="EMBL" id="BARU01028661">
    <property type="protein sequence ID" value="GAH73216.1"/>
    <property type="molecule type" value="Genomic_DNA"/>
</dbReference>
<dbReference type="GO" id="GO:0004358">
    <property type="term" value="F:L-glutamate N-acetyltransferase activity, acting on acetyl-L-ornithine as donor"/>
    <property type="evidence" value="ECO:0007669"/>
    <property type="project" value="InterPro"/>
</dbReference>
<sequence length="103" mass="10987">MEKFIQIKGGLHSVRGIYTAGVSCGIKKDKQDLAIIYSEKESHAAGVFTTNIFRAAPVLITQKHLQNSRAQAIVVNSGNANACTGAMGLKNAREMAKITAKAL</sequence>
<dbReference type="AlphaFoldDB" id="X1HSS3"/>
<dbReference type="GO" id="GO:0006592">
    <property type="term" value="P:ornithine biosynthetic process"/>
    <property type="evidence" value="ECO:0007669"/>
    <property type="project" value="TreeGrafter"/>
</dbReference>
<dbReference type="Gene3D" id="3.60.70.12">
    <property type="entry name" value="L-amino peptidase D-ALA esterase/amidase"/>
    <property type="match status" value="1"/>
</dbReference>
<gene>
    <name evidence="1" type="ORF">S03H2_45716</name>
</gene>
<dbReference type="PANTHER" id="PTHR23100:SF0">
    <property type="entry name" value="ARGININE BIOSYNTHESIS BIFUNCTIONAL PROTEIN ARGJ, MITOCHONDRIAL"/>
    <property type="match status" value="1"/>
</dbReference>
<dbReference type="InterPro" id="IPR002813">
    <property type="entry name" value="Arg_biosynth_ArgJ"/>
</dbReference>
<feature type="non-terminal residue" evidence="1">
    <location>
        <position position="103"/>
    </location>
</feature>
<dbReference type="Pfam" id="PF01960">
    <property type="entry name" value="ArgJ"/>
    <property type="match status" value="1"/>
</dbReference>
<comment type="caution">
    <text evidence="1">The sequence shown here is derived from an EMBL/GenBank/DDBJ whole genome shotgun (WGS) entry which is preliminary data.</text>
</comment>
<dbReference type="PANTHER" id="PTHR23100">
    <property type="entry name" value="ARGININE BIOSYNTHESIS BIFUNCTIONAL PROTEIN ARGJ"/>
    <property type="match status" value="1"/>
</dbReference>
<evidence type="ECO:0000313" key="1">
    <source>
        <dbReference type="EMBL" id="GAH73216.1"/>
    </source>
</evidence>
<protein>
    <recommendedName>
        <fullName evidence="2">Glutamate N-acetyltransferase</fullName>
    </recommendedName>
</protein>
<evidence type="ECO:0008006" key="2">
    <source>
        <dbReference type="Google" id="ProtNLM"/>
    </source>
</evidence>
<organism evidence="1">
    <name type="scientific">marine sediment metagenome</name>
    <dbReference type="NCBI Taxonomy" id="412755"/>
    <lineage>
        <taxon>unclassified sequences</taxon>
        <taxon>metagenomes</taxon>
        <taxon>ecological metagenomes</taxon>
    </lineage>
</organism>
<dbReference type="InterPro" id="IPR016117">
    <property type="entry name" value="ArgJ-like_dom_sf"/>
</dbReference>